<comment type="cofactor">
    <cofactor evidence="1">
        <name>FAD</name>
        <dbReference type="ChEBI" id="CHEBI:57692"/>
    </cofactor>
</comment>
<dbReference type="InterPro" id="IPR012675">
    <property type="entry name" value="Beta-grasp_dom_sf"/>
</dbReference>
<protein>
    <submittedName>
        <fullName evidence="6">NAD(P)H-flavin reductase</fullName>
    </submittedName>
</protein>
<dbReference type="Proteomes" id="UP000291591">
    <property type="component" value="Unassembled WGS sequence"/>
</dbReference>
<dbReference type="InterPro" id="IPR039261">
    <property type="entry name" value="FNR_nucleotide-bd"/>
</dbReference>
<evidence type="ECO:0000313" key="6">
    <source>
        <dbReference type="EMBL" id="RZT83243.1"/>
    </source>
</evidence>
<dbReference type="InterPro" id="IPR008333">
    <property type="entry name" value="Cbr1-like_FAD-bd_dom"/>
</dbReference>
<dbReference type="PANTHER" id="PTHR47354:SF5">
    <property type="entry name" value="PROTEIN RFBI"/>
    <property type="match status" value="1"/>
</dbReference>
<keyword evidence="3" id="KW-0411">Iron-sulfur</keyword>
<dbReference type="InterPro" id="IPR006058">
    <property type="entry name" value="2Fe2S_fd_BS"/>
</dbReference>
<dbReference type="InterPro" id="IPR050415">
    <property type="entry name" value="MRET"/>
</dbReference>
<dbReference type="PROSITE" id="PS00197">
    <property type="entry name" value="2FE2S_FER_1"/>
    <property type="match status" value="1"/>
</dbReference>
<evidence type="ECO:0000256" key="3">
    <source>
        <dbReference type="ARBA" id="ARBA00023014"/>
    </source>
</evidence>
<dbReference type="AlphaFoldDB" id="A0A4Q7UTD5"/>
<sequence length="355" mass="38921">MTGQTATTRTEIGDPVGHRVRLKTMETETICGEDQSVLDAFLRANTWLPHGCSQGTCGSCKLKVIDGTVDHRASSEFILTAPEREEGIALACQATPCADLLVEPLADIADDGIVHHPLRDVLGTVSVLEDIARETRRLVIDLDELMPFNAGQYVELLVPGTEIRRQYSMANSPAETGAIELHIRRTEAGAATDGWIFAHMAVGDRVEIRGPYGTFGIGKPQEEAAILVAGGTGLAPMKSIVHAALAEDLVPELWLYHGGRTEQDLYDVEFFTDLDTRYEQFHYRPVLSEQNWDGANGMVTDAVLNDFDTLKGLSGYLCGPPAMVDAGRKVFKRRRMAPRLIHQEEFTDASDVKVS</sequence>
<proteinExistence type="predicted"/>
<gene>
    <name evidence="6" type="ORF">EV383_0042</name>
</gene>
<evidence type="ECO:0000259" key="4">
    <source>
        <dbReference type="PROSITE" id="PS51085"/>
    </source>
</evidence>
<organism evidence="6 7">
    <name type="scientific">Pseudonocardia sediminis</name>
    <dbReference type="NCBI Taxonomy" id="1397368"/>
    <lineage>
        <taxon>Bacteria</taxon>
        <taxon>Bacillati</taxon>
        <taxon>Actinomycetota</taxon>
        <taxon>Actinomycetes</taxon>
        <taxon>Pseudonocardiales</taxon>
        <taxon>Pseudonocardiaceae</taxon>
        <taxon>Pseudonocardia</taxon>
    </lineage>
</organism>
<dbReference type="SUPFAM" id="SSF54292">
    <property type="entry name" value="2Fe-2S ferredoxin-like"/>
    <property type="match status" value="1"/>
</dbReference>
<dbReference type="SUPFAM" id="SSF52343">
    <property type="entry name" value="Ferredoxin reductase-like, C-terminal NADP-linked domain"/>
    <property type="match status" value="1"/>
</dbReference>
<evidence type="ECO:0000256" key="2">
    <source>
        <dbReference type="ARBA" id="ARBA00022714"/>
    </source>
</evidence>
<dbReference type="PROSITE" id="PS51384">
    <property type="entry name" value="FAD_FR"/>
    <property type="match status" value="1"/>
</dbReference>
<dbReference type="Gene3D" id="3.10.20.30">
    <property type="match status" value="1"/>
</dbReference>
<comment type="caution">
    <text evidence="6">The sequence shown here is derived from an EMBL/GenBank/DDBJ whole genome shotgun (WGS) entry which is preliminary data.</text>
</comment>
<dbReference type="EMBL" id="SHKL01000001">
    <property type="protein sequence ID" value="RZT83243.1"/>
    <property type="molecule type" value="Genomic_DNA"/>
</dbReference>
<dbReference type="CDD" id="cd00207">
    <property type="entry name" value="fer2"/>
    <property type="match status" value="1"/>
</dbReference>
<dbReference type="InterPro" id="IPR001041">
    <property type="entry name" value="2Fe-2S_ferredoxin-type"/>
</dbReference>
<dbReference type="Pfam" id="PF00175">
    <property type="entry name" value="NAD_binding_1"/>
    <property type="match status" value="1"/>
</dbReference>
<dbReference type="PRINTS" id="PR00410">
    <property type="entry name" value="PHEHYDRXLASE"/>
</dbReference>
<dbReference type="Gene3D" id="2.40.30.10">
    <property type="entry name" value="Translation factors"/>
    <property type="match status" value="1"/>
</dbReference>
<dbReference type="Pfam" id="PF00970">
    <property type="entry name" value="FAD_binding_6"/>
    <property type="match status" value="1"/>
</dbReference>
<dbReference type="CDD" id="cd06187">
    <property type="entry name" value="O2ase_reductase_like"/>
    <property type="match status" value="1"/>
</dbReference>
<dbReference type="Gene3D" id="3.40.50.80">
    <property type="entry name" value="Nucleotide-binding domain of ferredoxin-NADP reductase (FNR) module"/>
    <property type="match status" value="1"/>
</dbReference>
<name>A0A4Q7UTD5_PSEST</name>
<dbReference type="InterPro" id="IPR001709">
    <property type="entry name" value="Flavoprot_Pyr_Nucl_cyt_Rdtase"/>
</dbReference>
<evidence type="ECO:0000313" key="7">
    <source>
        <dbReference type="Proteomes" id="UP000291591"/>
    </source>
</evidence>
<dbReference type="RefSeq" id="WP_242622820.1">
    <property type="nucleotide sequence ID" value="NZ_SHKL01000001.1"/>
</dbReference>
<dbReference type="InterPro" id="IPR017927">
    <property type="entry name" value="FAD-bd_FR_type"/>
</dbReference>
<dbReference type="InterPro" id="IPR036010">
    <property type="entry name" value="2Fe-2S_ferredoxin-like_sf"/>
</dbReference>
<dbReference type="SUPFAM" id="SSF63380">
    <property type="entry name" value="Riboflavin synthase domain-like"/>
    <property type="match status" value="1"/>
</dbReference>
<dbReference type="GO" id="GO:0016491">
    <property type="term" value="F:oxidoreductase activity"/>
    <property type="evidence" value="ECO:0007669"/>
    <property type="project" value="InterPro"/>
</dbReference>
<dbReference type="Pfam" id="PF00111">
    <property type="entry name" value="Fer2"/>
    <property type="match status" value="1"/>
</dbReference>
<feature type="domain" description="FAD-binding FR-type" evidence="5">
    <location>
        <begin position="118"/>
        <end position="218"/>
    </location>
</feature>
<evidence type="ECO:0000259" key="5">
    <source>
        <dbReference type="PROSITE" id="PS51384"/>
    </source>
</evidence>
<keyword evidence="7" id="KW-1185">Reference proteome</keyword>
<dbReference type="PANTHER" id="PTHR47354">
    <property type="entry name" value="NADH OXIDOREDUCTASE HCR"/>
    <property type="match status" value="1"/>
</dbReference>
<keyword evidence="2" id="KW-0479">Metal-binding</keyword>
<accession>A0A4Q7UTD5</accession>
<feature type="domain" description="2Fe-2S ferredoxin-type" evidence="4">
    <location>
        <begin position="18"/>
        <end position="108"/>
    </location>
</feature>
<dbReference type="GO" id="GO:0051537">
    <property type="term" value="F:2 iron, 2 sulfur cluster binding"/>
    <property type="evidence" value="ECO:0007669"/>
    <property type="project" value="UniProtKB-KW"/>
</dbReference>
<keyword evidence="2" id="KW-0408">Iron</keyword>
<keyword evidence="2" id="KW-0001">2Fe-2S</keyword>
<dbReference type="InterPro" id="IPR001433">
    <property type="entry name" value="OxRdtase_FAD/NAD-bd"/>
</dbReference>
<reference evidence="6 7" key="1">
    <citation type="submission" date="2019-02" db="EMBL/GenBank/DDBJ databases">
        <title>Sequencing the genomes of 1000 actinobacteria strains.</title>
        <authorList>
            <person name="Klenk H.-P."/>
        </authorList>
    </citation>
    <scope>NUCLEOTIDE SEQUENCE [LARGE SCALE GENOMIC DNA]</scope>
    <source>
        <strain evidence="6 7">DSM 45779</strain>
    </source>
</reference>
<evidence type="ECO:0000256" key="1">
    <source>
        <dbReference type="ARBA" id="ARBA00001974"/>
    </source>
</evidence>
<dbReference type="PRINTS" id="PR00371">
    <property type="entry name" value="FPNCR"/>
</dbReference>
<dbReference type="PROSITE" id="PS51085">
    <property type="entry name" value="2FE2S_FER_2"/>
    <property type="match status" value="1"/>
</dbReference>
<dbReference type="InterPro" id="IPR017938">
    <property type="entry name" value="Riboflavin_synthase-like_b-brl"/>
</dbReference>